<evidence type="ECO:0000256" key="6">
    <source>
        <dbReference type="SAM" id="Phobius"/>
    </source>
</evidence>
<dbReference type="InterPro" id="IPR020846">
    <property type="entry name" value="MFS_dom"/>
</dbReference>
<dbReference type="PANTHER" id="PTHR43791">
    <property type="entry name" value="PERMEASE-RELATED"/>
    <property type="match status" value="1"/>
</dbReference>
<evidence type="ECO:0000313" key="9">
    <source>
        <dbReference type="Proteomes" id="UP000815325"/>
    </source>
</evidence>
<dbReference type="EMBL" id="MU069516">
    <property type="protein sequence ID" value="KAF5840351.1"/>
    <property type="molecule type" value="Genomic_DNA"/>
</dbReference>
<feature type="transmembrane region" description="Helical" evidence="6">
    <location>
        <begin position="98"/>
        <end position="117"/>
    </location>
</feature>
<accession>A0ABQ7H0H3</accession>
<feature type="transmembrane region" description="Helical" evidence="6">
    <location>
        <begin position="366"/>
        <end position="386"/>
    </location>
</feature>
<feature type="transmembrane region" description="Helical" evidence="6">
    <location>
        <begin position="163"/>
        <end position="182"/>
    </location>
</feature>
<feature type="transmembrane region" description="Helical" evidence="6">
    <location>
        <begin position="194"/>
        <end position="213"/>
    </location>
</feature>
<feature type="transmembrane region" description="Helical" evidence="6">
    <location>
        <begin position="68"/>
        <end position="86"/>
    </location>
</feature>
<reference evidence="8" key="1">
    <citation type="submission" date="2017-08" db="EMBL/GenBank/DDBJ databases">
        <authorList>
            <person name="Polle J.E."/>
            <person name="Barry K."/>
            <person name="Cushman J."/>
            <person name="Schmutz J."/>
            <person name="Tran D."/>
            <person name="Hathwaick L.T."/>
            <person name="Yim W.C."/>
            <person name="Jenkins J."/>
            <person name="Mckie-Krisberg Z.M."/>
            <person name="Prochnik S."/>
            <person name="Lindquist E."/>
            <person name="Dockter R.B."/>
            <person name="Adam C."/>
            <person name="Molina H."/>
            <person name="Bunkerborg J."/>
            <person name="Jin E."/>
            <person name="Buchheim M."/>
            <person name="Magnuson J."/>
        </authorList>
    </citation>
    <scope>NUCLEOTIDE SEQUENCE</scope>
    <source>
        <strain evidence="8">CCAP 19/18</strain>
    </source>
</reference>
<feature type="transmembrane region" description="Helical" evidence="6">
    <location>
        <begin position="336"/>
        <end position="354"/>
    </location>
</feature>
<evidence type="ECO:0000256" key="1">
    <source>
        <dbReference type="ARBA" id="ARBA00004141"/>
    </source>
</evidence>
<dbReference type="PANTHER" id="PTHR43791:SF36">
    <property type="entry name" value="TRANSPORTER, PUTATIVE (AFU_ORTHOLOGUE AFUA_6G08340)-RELATED"/>
    <property type="match status" value="1"/>
</dbReference>
<keyword evidence="2" id="KW-0813">Transport</keyword>
<feature type="transmembrane region" description="Helical" evidence="6">
    <location>
        <begin position="124"/>
        <end position="143"/>
    </location>
</feature>
<organism evidence="8 9">
    <name type="scientific">Dunaliella salina</name>
    <name type="common">Green alga</name>
    <name type="synonym">Protococcus salinus</name>
    <dbReference type="NCBI Taxonomy" id="3046"/>
    <lineage>
        <taxon>Eukaryota</taxon>
        <taxon>Viridiplantae</taxon>
        <taxon>Chlorophyta</taxon>
        <taxon>core chlorophytes</taxon>
        <taxon>Chlorophyceae</taxon>
        <taxon>CS clade</taxon>
        <taxon>Chlamydomonadales</taxon>
        <taxon>Dunaliellaceae</taxon>
        <taxon>Dunaliella</taxon>
    </lineage>
</organism>
<evidence type="ECO:0000313" key="8">
    <source>
        <dbReference type="EMBL" id="KAF5840351.1"/>
    </source>
</evidence>
<comment type="caution">
    <text evidence="8">The sequence shown here is derived from an EMBL/GenBank/DDBJ whole genome shotgun (WGS) entry which is preliminary data.</text>
</comment>
<evidence type="ECO:0000256" key="5">
    <source>
        <dbReference type="ARBA" id="ARBA00023136"/>
    </source>
</evidence>
<dbReference type="Gene3D" id="1.20.1250.20">
    <property type="entry name" value="MFS general substrate transporter like domains"/>
    <property type="match status" value="2"/>
</dbReference>
<dbReference type="InterPro" id="IPR036259">
    <property type="entry name" value="MFS_trans_sf"/>
</dbReference>
<sequence>MFDGLPMREVSRGMGPQVTVDPGTVFRKCHINILLLFAGICAMCYLDRTNLAFASMQLTKDLNFTAETYGLGAGLFYLGYSLSMIPSQLMLMKLGANVWLGIIVMAWGACATAFCVLSSITQFYVLRFLLGVAESGAFPGMWFQLYQFYPLHDITVPFSVLEVAVNVANVLAAPLAGLLLMLDGIAGLRGWQWLFVAEGAPSIALGLLTFLLLPNTVQRAEWLTSAEKKWLASKVEMSKSDQMSVADALSNRTLIWDAITSMRVWWMTGMALLKNIASNAVIFWCPIIVHALMNKEKELNNAAQAVQEAGAGAHHTTNVWVGGDKDGASNQQARRAVMLTALPFAGAALFALWLGHRSQKCNERSLHLAMPYFVASILFASLPRLAAISTVWSFVALCIVVACVQGSNSIINSFIPLVSNNSQCVPVSMALYNSVANLGGLIGPWLVGEVVHRSGSYDDALKFLGVVMGVSAAMAFATRSWDQKSAALGEKVKRAMDNANQDSFTHMLDESLEL</sequence>
<dbReference type="InterPro" id="IPR011701">
    <property type="entry name" value="MFS"/>
</dbReference>
<protein>
    <submittedName>
        <fullName evidence="8">Major facilitator superfamily domain-containing protein</fullName>
    </submittedName>
</protein>
<name>A0ABQ7H0H3_DUNSA</name>
<keyword evidence="4 6" id="KW-1133">Transmembrane helix</keyword>
<evidence type="ECO:0000256" key="4">
    <source>
        <dbReference type="ARBA" id="ARBA00022989"/>
    </source>
</evidence>
<feature type="transmembrane region" description="Helical" evidence="6">
    <location>
        <begin position="392"/>
        <end position="418"/>
    </location>
</feature>
<keyword evidence="5 6" id="KW-0472">Membrane</keyword>
<keyword evidence="3 6" id="KW-0812">Transmembrane</keyword>
<keyword evidence="9" id="KW-1185">Reference proteome</keyword>
<gene>
    <name evidence="8" type="ORF">DUNSADRAFT_17048</name>
</gene>
<feature type="transmembrane region" description="Helical" evidence="6">
    <location>
        <begin position="430"/>
        <end position="448"/>
    </location>
</feature>
<feature type="transmembrane region" description="Helical" evidence="6">
    <location>
        <begin position="460"/>
        <end position="478"/>
    </location>
</feature>
<dbReference type="Pfam" id="PF07690">
    <property type="entry name" value="MFS_1"/>
    <property type="match status" value="1"/>
</dbReference>
<evidence type="ECO:0000256" key="3">
    <source>
        <dbReference type="ARBA" id="ARBA00022692"/>
    </source>
</evidence>
<feature type="domain" description="Major facilitator superfamily (MFS) profile" evidence="7">
    <location>
        <begin position="33"/>
        <end position="483"/>
    </location>
</feature>
<proteinExistence type="predicted"/>
<evidence type="ECO:0000256" key="2">
    <source>
        <dbReference type="ARBA" id="ARBA00022448"/>
    </source>
</evidence>
<dbReference type="PROSITE" id="PS50850">
    <property type="entry name" value="MFS"/>
    <property type="match status" value="1"/>
</dbReference>
<feature type="transmembrane region" description="Helical" evidence="6">
    <location>
        <begin position="30"/>
        <end position="47"/>
    </location>
</feature>
<evidence type="ECO:0000259" key="7">
    <source>
        <dbReference type="PROSITE" id="PS50850"/>
    </source>
</evidence>
<comment type="subcellular location">
    <subcellularLocation>
        <location evidence="1">Membrane</location>
        <topology evidence="1">Multi-pass membrane protein</topology>
    </subcellularLocation>
</comment>
<dbReference type="SUPFAM" id="SSF103473">
    <property type="entry name" value="MFS general substrate transporter"/>
    <property type="match status" value="1"/>
</dbReference>
<dbReference type="Proteomes" id="UP000815325">
    <property type="component" value="Unassembled WGS sequence"/>
</dbReference>